<dbReference type="GO" id="GO:0033573">
    <property type="term" value="C:high-affinity iron permease complex"/>
    <property type="evidence" value="ECO:0007669"/>
    <property type="project" value="InterPro"/>
</dbReference>
<reference evidence="8 9" key="1">
    <citation type="journal article" date="2019" name="Microb. Cell Fact.">
        <title>Exploring novel herbicidin analogues by transcriptional regulator overexpression and MS/MS molecular networking.</title>
        <authorList>
            <person name="Shi Y."/>
            <person name="Gu R."/>
            <person name="Li Y."/>
            <person name="Wang X."/>
            <person name="Ren W."/>
            <person name="Li X."/>
            <person name="Wang L."/>
            <person name="Xie Y."/>
            <person name="Hong B."/>
        </authorList>
    </citation>
    <scope>NUCLEOTIDE SEQUENCE [LARGE SCALE GENOMIC DNA]</scope>
    <source>
        <strain evidence="8 9">US-43</strain>
    </source>
</reference>
<feature type="transmembrane region" description="Helical" evidence="7">
    <location>
        <begin position="39"/>
        <end position="59"/>
    </location>
</feature>
<keyword evidence="9" id="KW-1185">Reference proteome</keyword>
<accession>A0A5N5WC01</accession>
<evidence type="ECO:0000256" key="4">
    <source>
        <dbReference type="ARBA" id="ARBA00022989"/>
    </source>
</evidence>
<comment type="similarity">
    <text evidence="2">Belongs to the oxidase-dependent Fe transporter (OFeT) (TC 9.A.10.1) family.</text>
</comment>
<dbReference type="InterPro" id="IPR004923">
    <property type="entry name" value="FTR1/Fip1/EfeU"/>
</dbReference>
<protein>
    <submittedName>
        <fullName evidence="8">FTR1 family protein</fullName>
    </submittedName>
</protein>
<keyword evidence="5 7" id="KW-0472">Membrane</keyword>
<evidence type="ECO:0000313" key="8">
    <source>
        <dbReference type="EMBL" id="KAB7849251.1"/>
    </source>
</evidence>
<dbReference type="NCBIfam" id="NF041756">
    <property type="entry name" value="EfeU"/>
    <property type="match status" value="1"/>
</dbReference>
<feature type="region of interest" description="Disordered" evidence="6">
    <location>
        <begin position="280"/>
        <end position="349"/>
    </location>
</feature>
<dbReference type="Pfam" id="PF03239">
    <property type="entry name" value="FTR1"/>
    <property type="match status" value="1"/>
</dbReference>
<dbReference type="GO" id="GO:0015093">
    <property type="term" value="F:ferrous iron transmembrane transporter activity"/>
    <property type="evidence" value="ECO:0007669"/>
    <property type="project" value="TreeGrafter"/>
</dbReference>
<feature type="transmembrane region" description="Helical" evidence="7">
    <location>
        <begin position="6"/>
        <end position="27"/>
    </location>
</feature>
<keyword evidence="3 7" id="KW-0812">Transmembrane</keyword>
<dbReference type="EMBL" id="VOKX01000010">
    <property type="protein sequence ID" value="KAB7849251.1"/>
    <property type="molecule type" value="Genomic_DNA"/>
</dbReference>
<dbReference type="RefSeq" id="WP_004938877.1">
    <property type="nucleotide sequence ID" value="NZ_VOKX01000010.1"/>
</dbReference>
<sequence length="349" mass="36334">MFGNYLIGLREGLEASLVVCILVAYLVKSGRRDALRPVWLGITAAVLLSMGFGAVLQYGSQTMTFEAQETLGGSLSVIAVGLVTWMVFWMRRTARHLKKELHGKLDAALAMGTTALVVTAFLAVGREGLETALFIWTAVQATDDGVRPLVGALLGLLTAVLLGWLFYRGALKINLAKFFTWTGGMLIVVAAGVLAYGFHDLQEADVLPGLGSKAFDISEQVPVDSWYGTLLKGVFNFQPDPTKLQVWVWALYLVPTLVLFFRPGRTGKVAPSRAATAASAATEESKADATSDAPASSAPSASSAAPSPSSAVAGAVPGAPAAPAAGAAGGDRVRDGARRAGDRPGGGEG</sequence>
<evidence type="ECO:0000256" key="2">
    <source>
        <dbReference type="ARBA" id="ARBA00008333"/>
    </source>
</evidence>
<comment type="caution">
    <text evidence="8">The sequence shown here is derived from an EMBL/GenBank/DDBJ whole genome shotgun (WGS) entry which is preliminary data.</text>
</comment>
<feature type="transmembrane region" description="Helical" evidence="7">
    <location>
        <begin position="178"/>
        <end position="198"/>
    </location>
</feature>
<feature type="compositionally biased region" description="Low complexity" evidence="6">
    <location>
        <begin position="290"/>
        <end position="326"/>
    </location>
</feature>
<organism evidence="8 9">
    <name type="scientific">Streptomyces mobaraensis</name>
    <name type="common">Streptoverticillium mobaraense</name>
    <dbReference type="NCBI Taxonomy" id="35621"/>
    <lineage>
        <taxon>Bacteria</taxon>
        <taxon>Bacillati</taxon>
        <taxon>Actinomycetota</taxon>
        <taxon>Actinomycetes</taxon>
        <taxon>Kitasatosporales</taxon>
        <taxon>Streptomycetaceae</taxon>
        <taxon>Streptomyces</taxon>
    </lineage>
</organism>
<dbReference type="PANTHER" id="PTHR31632:SF2">
    <property type="entry name" value="PLASMA MEMBRANE IRON PERMEASE"/>
    <property type="match status" value="1"/>
</dbReference>
<feature type="transmembrane region" description="Helical" evidence="7">
    <location>
        <begin position="244"/>
        <end position="261"/>
    </location>
</feature>
<feature type="transmembrane region" description="Helical" evidence="7">
    <location>
        <begin position="71"/>
        <end position="88"/>
    </location>
</feature>
<evidence type="ECO:0000256" key="3">
    <source>
        <dbReference type="ARBA" id="ARBA00022692"/>
    </source>
</evidence>
<evidence type="ECO:0000256" key="1">
    <source>
        <dbReference type="ARBA" id="ARBA00004141"/>
    </source>
</evidence>
<comment type="subcellular location">
    <subcellularLocation>
        <location evidence="1">Membrane</location>
        <topology evidence="1">Multi-pass membrane protein</topology>
    </subcellularLocation>
</comment>
<evidence type="ECO:0000256" key="6">
    <source>
        <dbReference type="SAM" id="MobiDB-lite"/>
    </source>
</evidence>
<dbReference type="AlphaFoldDB" id="A0A5N5WC01"/>
<evidence type="ECO:0000313" key="9">
    <source>
        <dbReference type="Proteomes" id="UP000327000"/>
    </source>
</evidence>
<evidence type="ECO:0000256" key="7">
    <source>
        <dbReference type="SAM" id="Phobius"/>
    </source>
</evidence>
<dbReference type="OrthoDB" id="7260758at2"/>
<dbReference type="PANTHER" id="PTHR31632">
    <property type="entry name" value="IRON TRANSPORTER FTH1"/>
    <property type="match status" value="1"/>
</dbReference>
<keyword evidence="4 7" id="KW-1133">Transmembrane helix</keyword>
<evidence type="ECO:0000256" key="5">
    <source>
        <dbReference type="ARBA" id="ARBA00023136"/>
    </source>
</evidence>
<name>A0A5N5WC01_STRMB</name>
<dbReference type="Proteomes" id="UP000327000">
    <property type="component" value="Unassembled WGS sequence"/>
</dbReference>
<feature type="compositionally biased region" description="Basic and acidic residues" evidence="6">
    <location>
        <begin position="331"/>
        <end position="342"/>
    </location>
</feature>
<feature type="transmembrane region" description="Helical" evidence="7">
    <location>
        <begin position="108"/>
        <end position="125"/>
    </location>
</feature>
<gene>
    <name evidence="8" type="ORF">FRZ00_07485</name>
</gene>
<feature type="transmembrane region" description="Helical" evidence="7">
    <location>
        <begin position="145"/>
        <end position="166"/>
    </location>
</feature>
<proteinExistence type="inferred from homology"/>